<name>A0A0A9BAM9_ARUDO</name>
<protein>
    <submittedName>
        <fullName evidence="1">Uncharacterized protein</fullName>
    </submittedName>
</protein>
<sequence>MLTTNAHLPRYCLSKNVCHLNFLPNTFQTSLRKTRQ</sequence>
<dbReference type="AlphaFoldDB" id="A0A0A9BAM9"/>
<dbReference type="EMBL" id="GBRH01236881">
    <property type="protein sequence ID" value="JAD61014.1"/>
    <property type="molecule type" value="Transcribed_RNA"/>
</dbReference>
<evidence type="ECO:0000313" key="1">
    <source>
        <dbReference type="EMBL" id="JAD61014.1"/>
    </source>
</evidence>
<reference evidence="1" key="1">
    <citation type="submission" date="2014-09" db="EMBL/GenBank/DDBJ databases">
        <authorList>
            <person name="Magalhaes I.L.F."/>
            <person name="Oliveira U."/>
            <person name="Santos F.R."/>
            <person name="Vidigal T.H.D.A."/>
            <person name="Brescovit A.D."/>
            <person name="Santos A.J."/>
        </authorList>
    </citation>
    <scope>NUCLEOTIDE SEQUENCE</scope>
    <source>
        <tissue evidence="1">Shoot tissue taken approximately 20 cm above the soil surface</tissue>
    </source>
</reference>
<reference evidence="1" key="2">
    <citation type="journal article" date="2015" name="Data Brief">
        <title>Shoot transcriptome of the giant reed, Arundo donax.</title>
        <authorList>
            <person name="Barrero R.A."/>
            <person name="Guerrero F.D."/>
            <person name="Moolhuijzen P."/>
            <person name="Goolsby J.A."/>
            <person name="Tidwell J."/>
            <person name="Bellgard S.E."/>
            <person name="Bellgard M.I."/>
        </authorList>
    </citation>
    <scope>NUCLEOTIDE SEQUENCE</scope>
    <source>
        <tissue evidence="1">Shoot tissue taken approximately 20 cm above the soil surface</tissue>
    </source>
</reference>
<accession>A0A0A9BAM9</accession>
<organism evidence="1">
    <name type="scientific">Arundo donax</name>
    <name type="common">Giant reed</name>
    <name type="synonym">Donax arundinaceus</name>
    <dbReference type="NCBI Taxonomy" id="35708"/>
    <lineage>
        <taxon>Eukaryota</taxon>
        <taxon>Viridiplantae</taxon>
        <taxon>Streptophyta</taxon>
        <taxon>Embryophyta</taxon>
        <taxon>Tracheophyta</taxon>
        <taxon>Spermatophyta</taxon>
        <taxon>Magnoliopsida</taxon>
        <taxon>Liliopsida</taxon>
        <taxon>Poales</taxon>
        <taxon>Poaceae</taxon>
        <taxon>PACMAD clade</taxon>
        <taxon>Arundinoideae</taxon>
        <taxon>Arundineae</taxon>
        <taxon>Arundo</taxon>
    </lineage>
</organism>
<proteinExistence type="predicted"/>